<protein>
    <submittedName>
        <fullName evidence="2">Uncharacterized protein</fullName>
    </submittedName>
</protein>
<evidence type="ECO:0000313" key="2">
    <source>
        <dbReference type="EMBL" id="EEW52974.1"/>
    </source>
</evidence>
<evidence type="ECO:0000313" key="5">
    <source>
        <dbReference type="Proteomes" id="UP000051883"/>
    </source>
</evidence>
<dbReference type="PATRIC" id="fig|525309.8.peg.1427"/>
<dbReference type="HOGENOM" id="CLU_103671_0_0_9"/>
<evidence type="ECO:0000256" key="1">
    <source>
        <dbReference type="SAM" id="SignalP"/>
    </source>
</evidence>
<reference evidence="3 5" key="2">
    <citation type="journal article" date="2015" name="Genome Announc.">
        <title>Expanding the biotechnology potential of lactobacilli through comparative genomics of 213 strains and associated genera.</title>
        <authorList>
            <person name="Sun Z."/>
            <person name="Harris H.M."/>
            <person name="McCann A."/>
            <person name="Guo C."/>
            <person name="Argimon S."/>
            <person name="Zhang W."/>
            <person name="Yang X."/>
            <person name="Jeffery I.B."/>
            <person name="Cooney J.C."/>
            <person name="Kagawa T.F."/>
            <person name="Liu W."/>
            <person name="Song Y."/>
            <person name="Salvetti E."/>
            <person name="Wrobel A."/>
            <person name="Rasinkangas P."/>
            <person name="Parkhill J."/>
            <person name="Rea M.C."/>
            <person name="O'Sullivan O."/>
            <person name="Ritari J."/>
            <person name="Douillard F.P."/>
            <person name="Paul Ross R."/>
            <person name="Yang R."/>
            <person name="Briner A.E."/>
            <person name="Felis G.E."/>
            <person name="de Vos W.M."/>
            <person name="Barrangou R."/>
            <person name="Klaenhammer T.R."/>
            <person name="Caufield P.W."/>
            <person name="Cui Y."/>
            <person name="Zhang H."/>
            <person name="O'Toole P.W."/>
        </authorList>
    </citation>
    <scope>NUCLEOTIDE SEQUENCE [LARGE SCALE GENOMIC DNA]</scope>
    <source>
        <strain evidence="3 5">DSM 16041</strain>
    </source>
</reference>
<dbReference type="Proteomes" id="UP000051883">
    <property type="component" value="Unassembled WGS sequence"/>
</dbReference>
<reference evidence="2 4" key="1">
    <citation type="submission" date="2009-09" db="EMBL/GenBank/DDBJ databases">
        <authorList>
            <person name="Qin X."/>
            <person name="Bachman B."/>
            <person name="Battles P."/>
            <person name="Bell A."/>
            <person name="Bess C."/>
            <person name="Bickham C."/>
            <person name="Chaboub L."/>
            <person name="Chen D."/>
            <person name="Coyle M."/>
            <person name="Deiros D.R."/>
            <person name="Dinh H."/>
            <person name="Forbes L."/>
            <person name="Fowler G."/>
            <person name="Francisco L."/>
            <person name="Fu Q."/>
            <person name="Gubbala S."/>
            <person name="Hale W."/>
            <person name="Han Y."/>
            <person name="Hemphill L."/>
            <person name="Highlander S.K."/>
            <person name="Hirani K."/>
            <person name="Hogues M."/>
            <person name="Jackson L."/>
            <person name="Jakkamsetti A."/>
            <person name="Javaid M."/>
            <person name="Jiang H."/>
            <person name="Korchina V."/>
            <person name="Kovar C."/>
            <person name="Lara F."/>
            <person name="Lee S."/>
            <person name="Mata R."/>
            <person name="Mathew T."/>
            <person name="Moen C."/>
            <person name="Morales K."/>
            <person name="Munidasa M."/>
            <person name="Nazareth L."/>
            <person name="Ngo R."/>
            <person name="Nguyen L."/>
            <person name="Okwuonu G."/>
            <person name="Ongeri F."/>
            <person name="Patil S."/>
            <person name="Petrosino J."/>
            <person name="Pham C."/>
            <person name="Pham P."/>
            <person name="Pu L.-L."/>
            <person name="Puazo M."/>
            <person name="Raj R."/>
            <person name="Reid J."/>
            <person name="Rouhana J."/>
            <person name="Saada N."/>
            <person name="Shang Y."/>
            <person name="Simmons D."/>
            <person name="Thornton R."/>
            <person name="Warren J."/>
            <person name="Weissenberger G."/>
            <person name="Zhang J."/>
            <person name="Zhang L."/>
            <person name="Zhou C."/>
            <person name="Zhu D."/>
            <person name="Muzny D."/>
            <person name="Worley K."/>
            <person name="Gibbs R."/>
        </authorList>
    </citation>
    <scope>NUCLEOTIDE SEQUENCE [LARGE SCALE GENOMIC DNA]</scope>
    <source>
        <strain evidence="2 4">DSM 16041</strain>
    </source>
</reference>
<evidence type="ECO:0000313" key="4">
    <source>
        <dbReference type="Proteomes" id="UP000003675"/>
    </source>
</evidence>
<accession>C8P968</accession>
<name>C8P968_9LACO</name>
<dbReference type="EMBL" id="AZDK01000037">
    <property type="protein sequence ID" value="KRK56218.1"/>
    <property type="molecule type" value="Genomic_DNA"/>
</dbReference>
<organism evidence="2 4">
    <name type="scientific">Limosilactobacillus antri DSM 16041</name>
    <dbReference type="NCBI Taxonomy" id="525309"/>
    <lineage>
        <taxon>Bacteria</taxon>
        <taxon>Bacillati</taxon>
        <taxon>Bacillota</taxon>
        <taxon>Bacilli</taxon>
        <taxon>Lactobacillales</taxon>
        <taxon>Lactobacillaceae</taxon>
        <taxon>Limosilactobacillus</taxon>
    </lineage>
</organism>
<gene>
    <name evidence="3" type="ORF">FC31_GL001406</name>
    <name evidence="2" type="ORF">HMPREF0494_1862</name>
</gene>
<dbReference type="RefSeq" id="WP_007123404.1">
    <property type="nucleotide sequence ID" value="NZ_AZDK01000037.1"/>
</dbReference>
<evidence type="ECO:0000313" key="3">
    <source>
        <dbReference type="EMBL" id="KRK56218.1"/>
    </source>
</evidence>
<comment type="caution">
    <text evidence="2">The sequence shown here is derived from an EMBL/GenBank/DDBJ whole genome shotgun (WGS) entry which is preliminary data.</text>
</comment>
<feature type="chain" id="PRO_5039243897" evidence="1">
    <location>
        <begin position="25"/>
        <end position="201"/>
    </location>
</feature>
<dbReference type="STRING" id="525309.HMPREF0494_1862"/>
<dbReference type="EMBL" id="ACLL01000052">
    <property type="protein sequence ID" value="EEW52974.1"/>
    <property type="molecule type" value="Genomic_DNA"/>
</dbReference>
<sequence length="201" mass="21203">MNKATKLIAISALTLSTVGGATLAVNQPVNQVKIVKAAAKETTLGSGTYKVGTDIKPGRYVITAQSGSGNMSDSKDMNIILGDTTDDDLGQITSYTTDLPKGDKVKIDGIEAVNFKPVTDRSYKTTLSAGSWVVGKDIKPGRYTIKCTEGSGNLTSDDGDINEIIGTSADEDSGQVTKTTQTLHRGEVLTCDAQQIELIKK</sequence>
<proteinExistence type="predicted"/>
<keyword evidence="1" id="KW-0732">Signal</keyword>
<dbReference type="Proteomes" id="UP000003675">
    <property type="component" value="Unassembled WGS sequence"/>
</dbReference>
<dbReference type="eggNOG" id="ENOG5032RNH">
    <property type="taxonomic scope" value="Bacteria"/>
</dbReference>
<keyword evidence="5" id="KW-1185">Reference proteome</keyword>
<dbReference type="AlphaFoldDB" id="C8P968"/>
<dbReference type="OrthoDB" id="1650483at2"/>
<feature type="signal peptide" evidence="1">
    <location>
        <begin position="1"/>
        <end position="24"/>
    </location>
</feature>